<feature type="transmembrane region" description="Helical" evidence="3">
    <location>
        <begin position="956"/>
        <end position="983"/>
    </location>
</feature>
<keyword evidence="5" id="KW-1185">Reference proteome</keyword>
<evidence type="ECO:0000313" key="5">
    <source>
        <dbReference type="Proteomes" id="UP001652582"/>
    </source>
</evidence>
<feature type="chain" id="PRO_5046135967" evidence="4">
    <location>
        <begin position="26"/>
        <end position="1001"/>
    </location>
</feature>
<keyword evidence="3" id="KW-0472">Membrane</keyword>
<feature type="compositionally biased region" description="Basic and acidic residues" evidence="2">
    <location>
        <begin position="101"/>
        <end position="121"/>
    </location>
</feature>
<reference evidence="6" key="1">
    <citation type="submission" date="2025-08" db="UniProtKB">
        <authorList>
            <consortium name="RefSeq"/>
        </authorList>
    </citation>
    <scope>IDENTIFICATION</scope>
</reference>
<feature type="compositionally biased region" description="Basic and acidic residues" evidence="2">
    <location>
        <begin position="191"/>
        <end position="222"/>
    </location>
</feature>
<dbReference type="RefSeq" id="XP_052746378.1">
    <property type="nucleotide sequence ID" value="XM_052890418.1"/>
</dbReference>
<feature type="signal peptide" evidence="4">
    <location>
        <begin position="1"/>
        <end position="25"/>
    </location>
</feature>
<evidence type="ECO:0000256" key="3">
    <source>
        <dbReference type="SAM" id="Phobius"/>
    </source>
</evidence>
<dbReference type="Proteomes" id="UP001652582">
    <property type="component" value="Chromosome 27"/>
</dbReference>
<feature type="region of interest" description="Disordered" evidence="2">
    <location>
        <begin position="101"/>
        <end position="143"/>
    </location>
</feature>
<feature type="region of interest" description="Disordered" evidence="2">
    <location>
        <begin position="158"/>
        <end position="226"/>
    </location>
</feature>
<feature type="compositionally biased region" description="Basic and acidic residues" evidence="2">
    <location>
        <begin position="158"/>
        <end position="168"/>
    </location>
</feature>
<evidence type="ECO:0000256" key="1">
    <source>
        <dbReference type="SAM" id="Coils"/>
    </source>
</evidence>
<keyword evidence="4" id="KW-0732">Signal</keyword>
<evidence type="ECO:0000256" key="2">
    <source>
        <dbReference type="SAM" id="MobiDB-lite"/>
    </source>
</evidence>
<evidence type="ECO:0000256" key="4">
    <source>
        <dbReference type="SAM" id="SignalP"/>
    </source>
</evidence>
<feature type="compositionally biased region" description="Polar residues" evidence="2">
    <location>
        <begin position="130"/>
        <end position="143"/>
    </location>
</feature>
<name>A0ABM3M5U2_BICAN</name>
<keyword evidence="3" id="KW-1133">Transmembrane helix</keyword>
<protein>
    <submittedName>
        <fullName evidence="6">Uncharacterized protein LOC112049536</fullName>
    </submittedName>
</protein>
<feature type="coiled-coil region" evidence="1">
    <location>
        <begin position="691"/>
        <end position="718"/>
    </location>
</feature>
<organism evidence="5 6">
    <name type="scientific">Bicyclus anynana</name>
    <name type="common">Squinting bush brown butterfly</name>
    <dbReference type="NCBI Taxonomy" id="110368"/>
    <lineage>
        <taxon>Eukaryota</taxon>
        <taxon>Metazoa</taxon>
        <taxon>Ecdysozoa</taxon>
        <taxon>Arthropoda</taxon>
        <taxon>Hexapoda</taxon>
        <taxon>Insecta</taxon>
        <taxon>Pterygota</taxon>
        <taxon>Neoptera</taxon>
        <taxon>Endopterygota</taxon>
        <taxon>Lepidoptera</taxon>
        <taxon>Glossata</taxon>
        <taxon>Ditrysia</taxon>
        <taxon>Papilionoidea</taxon>
        <taxon>Nymphalidae</taxon>
        <taxon>Satyrinae</taxon>
        <taxon>Satyrini</taxon>
        <taxon>Mycalesina</taxon>
        <taxon>Bicyclus</taxon>
    </lineage>
</organism>
<evidence type="ECO:0000313" key="6">
    <source>
        <dbReference type="RefSeq" id="XP_052746378.1"/>
    </source>
</evidence>
<keyword evidence="3" id="KW-0812">Transmembrane</keyword>
<sequence length="1001" mass="110092">MASISDKTKLTILVLVNIILKNCQSQQNIDESPKPIELLLRDGVRDYEEYSTNNAEAEPESIPKPKTIVEDTDVQSKESIDKTTLPSDNVLTTVIYDEAQETDRNAVEKPDTEYENNRDSSYENEDAVKTTVQDETETATGYTVSMIDNNVYNRESVKDYPNESRHSQSETPTPMATTRPVDSMEVTSQRPEQDDHESSGQRSPKTETDTQPIDKRLVDKPRPLPALSKSSTLKSWLEDSWLRPPAGILVPLRPAALHRALGVWSDLAGEGLNVTDVVIVGYDSNGVNWRSRHNLQPTSAGNSDRAVADALAKLLLKYQGVYTDSTNDGTMRALASAAKLVPYDSALFVVTDKGAGDPQRLPLALRALVEKRLKVYTIWTDPDHPSVESELALQDLRNVSSHTEGEVLPYSLITDTETTGNLASETELQEWAPMVAPDIRRARISSHPDVDVYDTLLIRRGSSEAITLGIPIENGVDVIRIFIEGDVEHAVLYPPSDAPQIDIYNQTSVKLFSPSSKTSSLSPRDVYLVFPGATLEVDMLSVLPAAAPATDTSALVGMWHLSVRCDSCEYTLSVTARTDLHLFVETAPRDILKLRVTGDAASVRESNLVDEFGNELSKLAFSYQPVTDNGHNPEVPAADIYGDVPLPTVTASKVYVKVVGRDIKGEPFIRISGPINKQTEVRTSRSASIRFPEDVNELEEAVNELEEAEEMNSRAYNGKLQYNDSNLLPFGQVTSQVVNQRGALLTAVQIGLSSRLYGAPNDRLQLHFEVTNFREQAVRFNFGAVGELRFLTGIEPTSRVIQSGETVNVIVSLTINSNAQAGARDLITFTAYGLEQVSMSAYVYVMNSGEMVRDTSAPEVRHNFQGSCLGRQGSDCADHVWSASIIVRDREAGLLRLSSSPLGLTFDSNFISGTREEVMTTYRATCCATRVLVNAVDALGNTNSYTVDISNYINEAAIAAIALGVILLIALIAITIALIYWCVKRRKESRELPSYTSRNIS</sequence>
<accession>A0ABM3M5U2</accession>
<keyword evidence="1" id="KW-0175">Coiled coil</keyword>
<proteinExistence type="predicted"/>
<gene>
    <name evidence="6" type="primary">LOC112049536</name>
</gene>
<dbReference type="GeneID" id="112049536"/>